<dbReference type="EMBL" id="JAGEUA010000005">
    <property type="protein sequence ID" value="KAL0979772.1"/>
    <property type="molecule type" value="Genomic_DNA"/>
</dbReference>
<feature type="compositionally biased region" description="Basic and acidic residues" evidence="1">
    <location>
        <begin position="244"/>
        <end position="260"/>
    </location>
</feature>
<evidence type="ECO:0000256" key="1">
    <source>
        <dbReference type="SAM" id="MobiDB-lite"/>
    </source>
</evidence>
<dbReference type="InterPro" id="IPR028042">
    <property type="entry name" value="DUF4639"/>
</dbReference>
<evidence type="ECO:0000313" key="3">
    <source>
        <dbReference type="Proteomes" id="UP001557470"/>
    </source>
</evidence>
<protein>
    <submittedName>
        <fullName evidence="2">Uncharacterized protein</fullName>
    </submittedName>
</protein>
<keyword evidence="3" id="KW-1185">Reference proteome</keyword>
<feature type="compositionally biased region" description="Basic and acidic residues" evidence="1">
    <location>
        <begin position="220"/>
        <end position="232"/>
    </location>
</feature>
<dbReference type="PANTHER" id="PTHR34438:SF1">
    <property type="entry name" value="CHROMOSOME 2 OPEN READING FRAME 81"/>
    <property type="match status" value="1"/>
</dbReference>
<dbReference type="PANTHER" id="PTHR34438">
    <property type="entry name" value="SI:DKEY-97L20.6"/>
    <property type="match status" value="1"/>
</dbReference>
<dbReference type="AlphaFoldDB" id="A0ABD0XDE4"/>
<dbReference type="Pfam" id="PF15479">
    <property type="entry name" value="DUF4639"/>
    <property type="match status" value="1"/>
</dbReference>
<reference evidence="2 3" key="1">
    <citation type="submission" date="2024-06" db="EMBL/GenBank/DDBJ databases">
        <authorList>
            <person name="Pan Q."/>
            <person name="Wen M."/>
            <person name="Jouanno E."/>
            <person name="Zahm M."/>
            <person name="Klopp C."/>
            <person name="Cabau C."/>
            <person name="Louis A."/>
            <person name="Berthelot C."/>
            <person name="Parey E."/>
            <person name="Roest Crollius H."/>
            <person name="Montfort J."/>
            <person name="Robinson-Rechavi M."/>
            <person name="Bouchez O."/>
            <person name="Lampietro C."/>
            <person name="Lopez Roques C."/>
            <person name="Donnadieu C."/>
            <person name="Postlethwait J."/>
            <person name="Bobe J."/>
            <person name="Verreycken H."/>
            <person name="Guiguen Y."/>
        </authorList>
    </citation>
    <scope>NUCLEOTIDE SEQUENCE [LARGE SCALE GENOMIC DNA]</scope>
    <source>
        <strain evidence="2">Up_M1</strain>
        <tissue evidence="2">Testis</tissue>
    </source>
</reference>
<comment type="caution">
    <text evidence="2">The sequence shown here is derived from an EMBL/GenBank/DDBJ whole genome shotgun (WGS) entry which is preliminary data.</text>
</comment>
<evidence type="ECO:0000313" key="2">
    <source>
        <dbReference type="EMBL" id="KAL0979772.1"/>
    </source>
</evidence>
<feature type="region of interest" description="Disordered" evidence="1">
    <location>
        <begin position="168"/>
        <end position="187"/>
    </location>
</feature>
<gene>
    <name evidence="2" type="ORF">UPYG_G00189450</name>
</gene>
<dbReference type="Proteomes" id="UP001557470">
    <property type="component" value="Unassembled WGS sequence"/>
</dbReference>
<feature type="region of interest" description="Disordered" evidence="1">
    <location>
        <begin position="202"/>
        <end position="304"/>
    </location>
</feature>
<name>A0ABD0XDE4_UMBPY</name>
<organism evidence="2 3">
    <name type="scientific">Umbra pygmaea</name>
    <name type="common">Eastern mudminnow</name>
    <dbReference type="NCBI Taxonomy" id="75934"/>
    <lineage>
        <taxon>Eukaryota</taxon>
        <taxon>Metazoa</taxon>
        <taxon>Chordata</taxon>
        <taxon>Craniata</taxon>
        <taxon>Vertebrata</taxon>
        <taxon>Euteleostomi</taxon>
        <taxon>Actinopterygii</taxon>
        <taxon>Neopterygii</taxon>
        <taxon>Teleostei</taxon>
        <taxon>Protacanthopterygii</taxon>
        <taxon>Esociformes</taxon>
        <taxon>Umbridae</taxon>
        <taxon>Umbra</taxon>
    </lineage>
</organism>
<sequence length="480" mass="53342">MKESSHSDSSSPCGKRHTLCSRKGAFSVARQPYSSRCKTQEVIIFNQIEEHFKPAPLRLLAQMSRSTLKSRAEKGHTTSAPPPLTSQSPDLVEIIPGLLTESSWVSMLGQEDGEEVVVEILEEVMSRVMDKCYLVYLQRQLEPFTVSWARDALVQVLEWHFVVQDEGDGPESALTGAEDSEPLLSTPDSWAEGCVIVKWVDPTQGHSPLQSSSPVGGTSREQDHTDSHKPHTDSQLSSSPQPPRDARKPTEPSGVRDFKRAPAPPTIPKRRPSRKTRVQLPATKEARLPSPMRSLSQSLGDEEETCPQSSAKLQAQKHRLDLSRLPGHRVWPQYEVLEISPSKHFPWRPRGSEPQNNQKKLSRYTKAVKPLTSCECPPWTQRRCALTGEVYVSTERSIANNDNSEGIVPFNGSLMLDSMELAPGVTLKSPQGIRFSPLKVCPTEPKHNAKLKPVQNYLAVPQFSLEQVTALSVPQVTPLL</sequence>
<feature type="compositionally biased region" description="Basic residues" evidence="1">
    <location>
        <begin position="268"/>
        <end position="277"/>
    </location>
</feature>
<accession>A0ABD0XDE4</accession>
<proteinExistence type="predicted"/>
<feature type="region of interest" description="Disordered" evidence="1">
    <location>
        <begin position="68"/>
        <end position="88"/>
    </location>
</feature>
<feature type="compositionally biased region" description="Polar residues" evidence="1">
    <location>
        <begin position="204"/>
        <end position="216"/>
    </location>
</feature>